<sequence>MVIGHQRHTSGLNNLR</sequence>
<name>A0A0K2VHR6_LEPSM</name>
<organism evidence="1">
    <name type="scientific">Lepeophtheirus salmonis</name>
    <name type="common">Salmon louse</name>
    <name type="synonym">Caligus salmonis</name>
    <dbReference type="NCBI Taxonomy" id="72036"/>
    <lineage>
        <taxon>Eukaryota</taxon>
        <taxon>Metazoa</taxon>
        <taxon>Ecdysozoa</taxon>
        <taxon>Arthropoda</taxon>
        <taxon>Crustacea</taxon>
        <taxon>Multicrustacea</taxon>
        <taxon>Hexanauplia</taxon>
        <taxon>Copepoda</taxon>
        <taxon>Siphonostomatoida</taxon>
        <taxon>Caligidae</taxon>
        <taxon>Lepeophtheirus</taxon>
    </lineage>
</organism>
<reference evidence="1" key="1">
    <citation type="submission" date="2014-05" db="EMBL/GenBank/DDBJ databases">
        <authorList>
            <person name="Chronopoulou M."/>
        </authorList>
    </citation>
    <scope>NUCLEOTIDE SEQUENCE</scope>
    <source>
        <tissue evidence="1">Whole organism</tissue>
    </source>
</reference>
<evidence type="ECO:0000313" key="1">
    <source>
        <dbReference type="EMBL" id="CDW50018.1"/>
    </source>
</evidence>
<dbReference type="AlphaFoldDB" id="A0A0K2VHR6"/>
<dbReference type="EMBL" id="HACA01032657">
    <property type="protein sequence ID" value="CDW50018.1"/>
    <property type="molecule type" value="Transcribed_RNA"/>
</dbReference>
<accession>A0A0K2VHR6</accession>
<protein>
    <submittedName>
        <fullName evidence="1">Uncharacterized protein</fullName>
    </submittedName>
</protein>
<proteinExistence type="predicted"/>